<proteinExistence type="predicted"/>
<evidence type="ECO:0000313" key="2">
    <source>
        <dbReference type="Proteomes" id="UP000244441"/>
    </source>
</evidence>
<gene>
    <name evidence="1" type="ORF">C2869_17055</name>
</gene>
<accession>A0A2S0VUX9</accession>
<dbReference type="KEGG" id="cate:C2869_17055"/>
<dbReference type="RefSeq" id="WP_108604092.1">
    <property type="nucleotide sequence ID" value="NZ_CP026604.1"/>
</dbReference>
<sequence length="107" mass="13096">MIVNQFIELKKKQLSYYVREFCEKNLPYNELNLFLWDTLEEWTQVTIRKDEPYSQVERVFWHLIHLLSYWPEQQLLQDDYLVEEMQLCVEYLEGQGCVPFDCVGIRP</sequence>
<reference evidence="1 2" key="1">
    <citation type="submission" date="2018-01" db="EMBL/GenBank/DDBJ databases">
        <title>Genome sequence of a Cantenovulum-like bacteria.</title>
        <authorList>
            <person name="Tan W.R."/>
            <person name="Lau N.-S."/>
            <person name="Go F."/>
            <person name="Amirul A.-A.A."/>
        </authorList>
    </citation>
    <scope>NUCLEOTIDE SEQUENCE [LARGE SCALE GENOMIC DNA]</scope>
    <source>
        <strain evidence="1 2">CCB-QB4</strain>
    </source>
</reference>
<organism evidence="1 2">
    <name type="scientific">Saccharobesus litoralis</name>
    <dbReference type="NCBI Taxonomy" id="2172099"/>
    <lineage>
        <taxon>Bacteria</taxon>
        <taxon>Pseudomonadati</taxon>
        <taxon>Pseudomonadota</taxon>
        <taxon>Gammaproteobacteria</taxon>
        <taxon>Alteromonadales</taxon>
        <taxon>Alteromonadaceae</taxon>
        <taxon>Saccharobesus</taxon>
    </lineage>
</organism>
<dbReference type="AlphaFoldDB" id="A0A2S0VUX9"/>
<dbReference type="OrthoDB" id="6267605at2"/>
<dbReference type="Proteomes" id="UP000244441">
    <property type="component" value="Chromosome"/>
</dbReference>
<dbReference type="EMBL" id="CP026604">
    <property type="protein sequence ID" value="AWB68027.1"/>
    <property type="molecule type" value="Genomic_DNA"/>
</dbReference>
<evidence type="ECO:0000313" key="1">
    <source>
        <dbReference type="EMBL" id="AWB68027.1"/>
    </source>
</evidence>
<protein>
    <submittedName>
        <fullName evidence="1">Uncharacterized protein</fullName>
    </submittedName>
</protein>
<keyword evidence="2" id="KW-1185">Reference proteome</keyword>
<name>A0A2S0VUX9_9ALTE</name>